<evidence type="ECO:0000313" key="2">
    <source>
        <dbReference type="EMBL" id="MFC4620330.1"/>
    </source>
</evidence>
<feature type="transmembrane region" description="Helical" evidence="1">
    <location>
        <begin position="24"/>
        <end position="43"/>
    </location>
</feature>
<dbReference type="Proteomes" id="UP001596022">
    <property type="component" value="Unassembled WGS sequence"/>
</dbReference>
<keyword evidence="1" id="KW-0472">Membrane</keyword>
<feature type="transmembrane region" description="Helical" evidence="1">
    <location>
        <begin position="83"/>
        <end position="105"/>
    </location>
</feature>
<reference evidence="3" key="1">
    <citation type="journal article" date="2019" name="Int. J. Syst. Evol. Microbiol.">
        <title>The Global Catalogue of Microorganisms (GCM) 10K type strain sequencing project: providing services to taxonomists for standard genome sequencing and annotation.</title>
        <authorList>
            <consortium name="The Broad Institute Genomics Platform"/>
            <consortium name="The Broad Institute Genome Sequencing Center for Infectious Disease"/>
            <person name="Wu L."/>
            <person name="Ma J."/>
        </authorList>
    </citation>
    <scope>NUCLEOTIDE SEQUENCE [LARGE SCALE GENOMIC DNA]</scope>
    <source>
        <strain evidence="3">CGMCC 1.16306</strain>
    </source>
</reference>
<name>A0ABV9GUM2_9BACL</name>
<protein>
    <recommendedName>
        <fullName evidence="4">DUF2975 family protein</fullName>
    </recommendedName>
</protein>
<evidence type="ECO:0000256" key="1">
    <source>
        <dbReference type="SAM" id="Phobius"/>
    </source>
</evidence>
<keyword evidence="1" id="KW-0812">Transmembrane</keyword>
<accession>A0ABV9GUM2</accession>
<keyword evidence="3" id="KW-1185">Reference proteome</keyword>
<proteinExistence type="predicted"/>
<sequence>MGTKYIYLICLLSLMINGLSVYNFIYGILSIFLMLGVFTLHIVKKALNKVKKISETQDSFLSEAASEYVRYATRPSTKKVNRWSIYIAVAVLIFVTILITILQIIFRGKFSEFITMIFPSGNYDLAAVCLSWLGYGLFFIALMAVLLDFARMLKTEEMFRS</sequence>
<dbReference type="EMBL" id="JBHSFW010000019">
    <property type="protein sequence ID" value="MFC4620330.1"/>
    <property type="molecule type" value="Genomic_DNA"/>
</dbReference>
<gene>
    <name evidence="2" type="ORF">ACFO4N_16630</name>
</gene>
<evidence type="ECO:0008006" key="4">
    <source>
        <dbReference type="Google" id="ProtNLM"/>
    </source>
</evidence>
<feature type="transmembrane region" description="Helical" evidence="1">
    <location>
        <begin position="125"/>
        <end position="150"/>
    </location>
</feature>
<comment type="caution">
    <text evidence="2">The sequence shown here is derived from an EMBL/GenBank/DDBJ whole genome shotgun (WGS) entry which is preliminary data.</text>
</comment>
<dbReference type="RefSeq" id="WP_376847440.1">
    <property type="nucleotide sequence ID" value="NZ_JBHSFW010000019.1"/>
</dbReference>
<keyword evidence="1" id="KW-1133">Transmembrane helix</keyword>
<organism evidence="2 3">
    <name type="scientific">Camelliibacillus cellulosilyticus</name>
    <dbReference type="NCBI Taxonomy" id="2174486"/>
    <lineage>
        <taxon>Bacteria</taxon>
        <taxon>Bacillati</taxon>
        <taxon>Bacillota</taxon>
        <taxon>Bacilli</taxon>
        <taxon>Bacillales</taxon>
        <taxon>Sporolactobacillaceae</taxon>
        <taxon>Camelliibacillus</taxon>
    </lineage>
</organism>
<evidence type="ECO:0000313" key="3">
    <source>
        <dbReference type="Proteomes" id="UP001596022"/>
    </source>
</evidence>